<dbReference type="EMBL" id="BAABDE010000039">
    <property type="protein sequence ID" value="GAA3841247.1"/>
    <property type="molecule type" value="Genomic_DNA"/>
</dbReference>
<dbReference type="InterPro" id="IPR050482">
    <property type="entry name" value="Sensor_HK_TwoCompSys"/>
</dbReference>
<proteinExistence type="predicted"/>
<reference evidence="7" key="1">
    <citation type="journal article" date="2019" name="Int. J. Syst. Evol. Microbiol.">
        <title>The Global Catalogue of Microorganisms (GCM) 10K type strain sequencing project: providing services to taxonomists for standard genome sequencing and annotation.</title>
        <authorList>
            <consortium name="The Broad Institute Genomics Platform"/>
            <consortium name="The Broad Institute Genome Sequencing Center for Infectious Disease"/>
            <person name="Wu L."/>
            <person name="Ma J."/>
        </authorList>
    </citation>
    <scope>NUCLEOTIDE SEQUENCE [LARGE SCALE GENOMIC DNA]</scope>
    <source>
        <strain evidence="7">JCM 17138</strain>
    </source>
</reference>
<dbReference type="Pfam" id="PF13185">
    <property type="entry name" value="GAF_2"/>
    <property type="match status" value="1"/>
</dbReference>
<dbReference type="PANTHER" id="PTHR24421">
    <property type="entry name" value="NITRATE/NITRITE SENSOR PROTEIN NARX-RELATED"/>
    <property type="match status" value="1"/>
</dbReference>
<accession>A0ABP7JCH9</accession>
<dbReference type="Gene3D" id="1.20.5.1930">
    <property type="match status" value="1"/>
</dbReference>
<evidence type="ECO:0000313" key="7">
    <source>
        <dbReference type="Proteomes" id="UP001501009"/>
    </source>
</evidence>
<comment type="caution">
    <text evidence="6">The sequence shown here is derived from an EMBL/GenBank/DDBJ whole genome shotgun (WGS) entry which is preliminary data.</text>
</comment>
<organism evidence="6 7">
    <name type="scientific">Streptomyces coacervatus</name>
    <dbReference type="NCBI Taxonomy" id="647381"/>
    <lineage>
        <taxon>Bacteria</taxon>
        <taxon>Bacillati</taxon>
        <taxon>Actinomycetota</taxon>
        <taxon>Actinomycetes</taxon>
        <taxon>Kitasatosporales</taxon>
        <taxon>Streptomycetaceae</taxon>
        <taxon>Streptomyces</taxon>
    </lineage>
</organism>
<name>A0ABP7JCH9_9ACTN</name>
<evidence type="ECO:0000259" key="5">
    <source>
        <dbReference type="SMART" id="SM00065"/>
    </source>
</evidence>
<evidence type="ECO:0000256" key="4">
    <source>
        <dbReference type="SAM" id="Coils"/>
    </source>
</evidence>
<evidence type="ECO:0000256" key="1">
    <source>
        <dbReference type="ARBA" id="ARBA00022679"/>
    </source>
</evidence>
<keyword evidence="4" id="KW-0175">Coiled coil</keyword>
<dbReference type="Proteomes" id="UP001501009">
    <property type="component" value="Unassembled WGS sequence"/>
</dbReference>
<feature type="coiled-coil region" evidence="4">
    <location>
        <begin position="190"/>
        <end position="217"/>
    </location>
</feature>
<evidence type="ECO:0000256" key="3">
    <source>
        <dbReference type="ARBA" id="ARBA00023012"/>
    </source>
</evidence>
<dbReference type="InterPro" id="IPR029016">
    <property type="entry name" value="GAF-like_dom_sf"/>
</dbReference>
<dbReference type="Gene3D" id="3.30.565.10">
    <property type="entry name" value="Histidine kinase-like ATPase, C-terminal domain"/>
    <property type="match status" value="1"/>
</dbReference>
<dbReference type="InterPro" id="IPR036890">
    <property type="entry name" value="HATPase_C_sf"/>
</dbReference>
<feature type="domain" description="GAF" evidence="5">
    <location>
        <begin position="53"/>
        <end position="202"/>
    </location>
</feature>
<keyword evidence="2" id="KW-0418">Kinase</keyword>
<keyword evidence="1" id="KW-0808">Transferase</keyword>
<dbReference type="RefSeq" id="WP_275768951.1">
    <property type="nucleotide sequence ID" value="NZ_BAABDE010000039.1"/>
</dbReference>
<dbReference type="Gene3D" id="3.30.450.40">
    <property type="match status" value="1"/>
</dbReference>
<dbReference type="InterPro" id="IPR011712">
    <property type="entry name" value="Sig_transdc_His_kin_sub3_dim/P"/>
</dbReference>
<keyword evidence="3" id="KW-0902">Two-component regulatory system</keyword>
<keyword evidence="7" id="KW-1185">Reference proteome</keyword>
<protein>
    <submittedName>
        <fullName evidence="6">GAF domain-containing protein</fullName>
    </submittedName>
</protein>
<dbReference type="SUPFAM" id="SSF55874">
    <property type="entry name" value="ATPase domain of HSP90 chaperone/DNA topoisomerase II/histidine kinase"/>
    <property type="match status" value="1"/>
</dbReference>
<evidence type="ECO:0000313" key="6">
    <source>
        <dbReference type="EMBL" id="GAA3841247.1"/>
    </source>
</evidence>
<gene>
    <name evidence="6" type="ORF">GCM10022403_086860</name>
</gene>
<evidence type="ECO:0000256" key="2">
    <source>
        <dbReference type="ARBA" id="ARBA00022777"/>
    </source>
</evidence>
<dbReference type="InterPro" id="IPR003018">
    <property type="entry name" value="GAF"/>
</dbReference>
<dbReference type="SMART" id="SM00065">
    <property type="entry name" value="GAF"/>
    <property type="match status" value="1"/>
</dbReference>
<dbReference type="PANTHER" id="PTHR24421:SF61">
    <property type="entry name" value="OXYGEN SENSOR HISTIDINE KINASE NREB"/>
    <property type="match status" value="1"/>
</dbReference>
<dbReference type="Pfam" id="PF07730">
    <property type="entry name" value="HisKA_3"/>
    <property type="match status" value="1"/>
</dbReference>
<sequence length="413" mass="44294">MISHHPLLAMVNRYLLCYVAVTVTLPSFGIVAVEERFVMNSYAPVKAIALQPTPAAVIRAAVDVARDALGSDVAFGAIGSRAAEFPIASAKGIRDPRWSSIVVRPHTGLGGEVLAQGRPMIVADYASDAHISRDFVEIVARGEGLRAVACVPVLGPAGVEALLYAGAHLEGVLGDRAVTVLEQLSAFASVGLEQIRARELELELARLRERERLAGRLHDSVAQRLFTIGAVAQASRAQGDPNGLIDAIEEIEATAADARRELRETLLKLHRDPENLAFDVQLDGELRLLENVTGCTVRVVRHRTFTRMPDHIARLVIDAAVEGTRNAVKHGHAGLIEVEIVYDEGRLSLAVRSLAVDGPLEQPGSASATGTGTGIRTLRTRAERLGGSLRLTAVSTGRAVLRLDIPYNDMAVR</sequence>
<dbReference type="SUPFAM" id="SSF55781">
    <property type="entry name" value="GAF domain-like"/>
    <property type="match status" value="1"/>
</dbReference>